<reference evidence="2" key="1">
    <citation type="journal article" date="2014" name="Int. J. Syst. Evol. Microbiol.">
        <title>Complete genome sequence of Corynebacterium casei LMG S-19264T (=DSM 44701T), isolated from a smear-ripened cheese.</title>
        <authorList>
            <consortium name="US DOE Joint Genome Institute (JGI-PGF)"/>
            <person name="Walter F."/>
            <person name="Albersmeier A."/>
            <person name="Kalinowski J."/>
            <person name="Ruckert C."/>
        </authorList>
    </citation>
    <scope>NUCLEOTIDE SEQUENCE</scope>
    <source>
        <strain evidence="2">CGMCC 1.12987</strain>
    </source>
</reference>
<evidence type="ECO:0000313" key="2">
    <source>
        <dbReference type="EMBL" id="GGG17372.1"/>
    </source>
</evidence>
<dbReference type="AlphaFoldDB" id="A0A917G0W9"/>
<dbReference type="Proteomes" id="UP000644756">
    <property type="component" value="Unassembled WGS sequence"/>
</dbReference>
<protein>
    <submittedName>
        <fullName evidence="2">Uncharacterized protein</fullName>
    </submittedName>
</protein>
<dbReference type="EMBL" id="BMGR01000013">
    <property type="protein sequence ID" value="GGG17372.1"/>
    <property type="molecule type" value="Genomic_DNA"/>
</dbReference>
<feature type="transmembrane region" description="Helical" evidence="1">
    <location>
        <begin position="6"/>
        <end position="25"/>
    </location>
</feature>
<gene>
    <name evidence="2" type="ORF">GCM10010916_37760</name>
</gene>
<dbReference type="RefSeq" id="WP_188532619.1">
    <property type="nucleotide sequence ID" value="NZ_JBHRVG010000001.1"/>
</dbReference>
<sequence length="208" mass="23671">MLQVLRVIWVLATLVNLFAVVWFVFGTTANFQRGIDLVSTVILTYFGIPSILLIVLSSILLFKGWSPSSAWGIVIVSIMILCMLSLSPTLFKSVNTGGWLSENIVTDTLQTTADGQYEYQLELINLFQKNSFARLYIKNNSTGEEMRIPLDMPVNTIKGLTKEKENYWIMLEGTSEADKYILYTTPRFPLSDETYEVSMKKREAKKQE</sequence>
<organism evidence="2 3">
    <name type="scientific">Paenibacillus abyssi</name>
    <dbReference type="NCBI Taxonomy" id="1340531"/>
    <lineage>
        <taxon>Bacteria</taxon>
        <taxon>Bacillati</taxon>
        <taxon>Bacillota</taxon>
        <taxon>Bacilli</taxon>
        <taxon>Bacillales</taxon>
        <taxon>Paenibacillaceae</taxon>
        <taxon>Paenibacillus</taxon>
    </lineage>
</organism>
<comment type="caution">
    <text evidence="2">The sequence shown here is derived from an EMBL/GenBank/DDBJ whole genome shotgun (WGS) entry which is preliminary data.</text>
</comment>
<feature type="transmembrane region" description="Helical" evidence="1">
    <location>
        <begin position="37"/>
        <end position="62"/>
    </location>
</feature>
<accession>A0A917G0W9</accession>
<proteinExistence type="predicted"/>
<keyword evidence="3" id="KW-1185">Reference proteome</keyword>
<evidence type="ECO:0000313" key="3">
    <source>
        <dbReference type="Proteomes" id="UP000644756"/>
    </source>
</evidence>
<feature type="transmembrane region" description="Helical" evidence="1">
    <location>
        <begin position="68"/>
        <end position="86"/>
    </location>
</feature>
<keyword evidence="1" id="KW-0812">Transmembrane</keyword>
<keyword evidence="1" id="KW-0472">Membrane</keyword>
<name>A0A917G0W9_9BACL</name>
<evidence type="ECO:0000256" key="1">
    <source>
        <dbReference type="SAM" id="Phobius"/>
    </source>
</evidence>
<reference evidence="2" key="2">
    <citation type="submission" date="2020-09" db="EMBL/GenBank/DDBJ databases">
        <authorList>
            <person name="Sun Q."/>
            <person name="Zhou Y."/>
        </authorList>
    </citation>
    <scope>NUCLEOTIDE SEQUENCE</scope>
    <source>
        <strain evidence="2">CGMCC 1.12987</strain>
    </source>
</reference>
<keyword evidence="1" id="KW-1133">Transmembrane helix</keyword>